<accession>A0ABT6NGI6</accession>
<evidence type="ECO:0000313" key="3">
    <source>
        <dbReference type="Proteomes" id="UP001158045"/>
    </source>
</evidence>
<dbReference type="Proteomes" id="UP001158045">
    <property type="component" value="Unassembled WGS sequence"/>
</dbReference>
<dbReference type="CDD" id="cd02947">
    <property type="entry name" value="TRX_family"/>
    <property type="match status" value="1"/>
</dbReference>
<comment type="caution">
    <text evidence="2">The sequence shown here is derived from an EMBL/GenBank/DDBJ whole genome shotgun (WGS) entry which is preliminary data.</text>
</comment>
<feature type="domain" description="Thioredoxin" evidence="1">
    <location>
        <begin position="11"/>
        <end position="99"/>
    </location>
</feature>
<dbReference type="InterPro" id="IPR050620">
    <property type="entry name" value="Thioredoxin_H-type-like"/>
</dbReference>
<dbReference type="InterPro" id="IPR013766">
    <property type="entry name" value="Thioredoxin_domain"/>
</dbReference>
<dbReference type="RefSeq" id="WP_281095436.1">
    <property type="nucleotide sequence ID" value="NZ_JARYZI010000013.1"/>
</dbReference>
<dbReference type="SUPFAM" id="SSF52833">
    <property type="entry name" value="Thioredoxin-like"/>
    <property type="match status" value="1"/>
</dbReference>
<evidence type="ECO:0000313" key="2">
    <source>
        <dbReference type="EMBL" id="MDH8679539.1"/>
    </source>
</evidence>
<dbReference type="EMBL" id="JARYZI010000013">
    <property type="protein sequence ID" value="MDH8679539.1"/>
    <property type="molecule type" value="Genomic_DNA"/>
</dbReference>
<dbReference type="InterPro" id="IPR036249">
    <property type="entry name" value="Thioredoxin-like_sf"/>
</dbReference>
<dbReference type="Pfam" id="PF00085">
    <property type="entry name" value="Thioredoxin"/>
    <property type="match status" value="1"/>
</dbReference>
<keyword evidence="3" id="KW-1185">Reference proteome</keyword>
<reference evidence="2 3" key="1">
    <citation type="submission" date="2023-04" db="EMBL/GenBank/DDBJ databases">
        <title>Fusibacter bizertensis strain WBS, isolated from littoral bottom sediments of the Arctic seas - biochemical and genomic analysis.</title>
        <authorList>
            <person name="Brioukhanov A.L."/>
        </authorList>
    </citation>
    <scope>NUCLEOTIDE SEQUENCE [LARGE SCALE GENOMIC DNA]</scope>
    <source>
        <strain evidence="2 3">WBS</strain>
    </source>
</reference>
<evidence type="ECO:0000259" key="1">
    <source>
        <dbReference type="Pfam" id="PF00085"/>
    </source>
</evidence>
<protein>
    <submittedName>
        <fullName evidence="2">Thioredoxin family protein</fullName>
    </submittedName>
</protein>
<dbReference type="Gene3D" id="3.40.30.10">
    <property type="entry name" value="Glutaredoxin"/>
    <property type="match status" value="1"/>
</dbReference>
<name>A0ABT6NGI6_9FIRM</name>
<dbReference type="PANTHER" id="PTHR10438">
    <property type="entry name" value="THIOREDOXIN"/>
    <property type="match status" value="1"/>
</dbReference>
<dbReference type="PANTHER" id="PTHR10438:SF468">
    <property type="entry name" value="THIOREDOXIN-1-RELATED"/>
    <property type="match status" value="1"/>
</dbReference>
<sequence>MLRNFTSPEAVKEIIKNEDLVVALFSDLGCNVCLSITPDLEEMSQSYAKAQFISADVETIKALVGEYMVFVYPTIIIFAQGKETKRFERVFSIGEIEATVSRFSELLFG</sequence>
<gene>
    <name evidence="2" type="ORF">QE109_15375</name>
</gene>
<organism evidence="2 3">
    <name type="scientific">Fusibacter bizertensis</name>
    <dbReference type="NCBI Taxonomy" id="1488331"/>
    <lineage>
        <taxon>Bacteria</taxon>
        <taxon>Bacillati</taxon>
        <taxon>Bacillota</taxon>
        <taxon>Clostridia</taxon>
        <taxon>Eubacteriales</taxon>
        <taxon>Eubacteriales Family XII. Incertae Sedis</taxon>
        <taxon>Fusibacter</taxon>
    </lineage>
</organism>
<proteinExistence type="predicted"/>